<keyword evidence="2" id="KW-1185">Reference proteome</keyword>
<gene>
    <name evidence="1" type="ordered locus">Isop_0591</name>
</gene>
<reference evidence="1 2" key="2">
    <citation type="journal article" date="2011" name="Stand. Genomic Sci.">
        <title>Complete genome sequence of Isosphaera pallida type strain (IS1B).</title>
        <authorList>
            <consortium name="US DOE Joint Genome Institute (JGI-PGF)"/>
            <person name="Goker M."/>
            <person name="Cleland D."/>
            <person name="Saunders E."/>
            <person name="Lapidus A."/>
            <person name="Nolan M."/>
            <person name="Lucas S."/>
            <person name="Hammon N."/>
            <person name="Deshpande S."/>
            <person name="Cheng J.F."/>
            <person name="Tapia R."/>
            <person name="Han C."/>
            <person name="Goodwin L."/>
            <person name="Pitluck S."/>
            <person name="Liolios K."/>
            <person name="Pagani I."/>
            <person name="Ivanova N."/>
            <person name="Mavromatis K."/>
            <person name="Pati A."/>
            <person name="Chen A."/>
            <person name="Palaniappan K."/>
            <person name="Land M."/>
            <person name="Hauser L."/>
            <person name="Chang Y.J."/>
            <person name="Jeffries C.D."/>
            <person name="Detter J.C."/>
            <person name="Beck B."/>
            <person name="Woyke T."/>
            <person name="Bristow J."/>
            <person name="Eisen J.A."/>
            <person name="Markowitz V."/>
            <person name="Hugenholtz P."/>
            <person name="Kyrpides N.C."/>
            <person name="Klenk H.P."/>
        </authorList>
    </citation>
    <scope>NUCLEOTIDE SEQUENCE [LARGE SCALE GENOMIC DNA]</scope>
    <source>
        <strain evidence="2">ATCC 43644 / DSM 9630 / IS1B</strain>
    </source>
</reference>
<dbReference type="KEGG" id="ipa:Isop_0591"/>
<organism evidence="1 2">
    <name type="scientific">Isosphaera pallida (strain ATCC 43644 / DSM 9630 / IS1B)</name>
    <dbReference type="NCBI Taxonomy" id="575540"/>
    <lineage>
        <taxon>Bacteria</taxon>
        <taxon>Pseudomonadati</taxon>
        <taxon>Planctomycetota</taxon>
        <taxon>Planctomycetia</taxon>
        <taxon>Isosphaerales</taxon>
        <taxon>Isosphaeraceae</taxon>
        <taxon>Isosphaera</taxon>
    </lineage>
</organism>
<dbReference type="Proteomes" id="UP000008631">
    <property type="component" value="Chromosome"/>
</dbReference>
<proteinExistence type="predicted"/>
<dbReference type="AlphaFoldDB" id="E8R066"/>
<sequence>MLTRLAILVPSPGAIPLFVVLTTSIWAGSAHANLLTGNPLDDAWEFFGNSADPGIYAAGSSSINFNLYRAAFFVDSPLTFGSPNWMSRDVVLGVGGVILSASGNDARLDLIRFVTKWGTPQATFSPGNVSFSGGAGGAGSLQLATLGGNLDPNLSGFLAPGLLHRFTDNRRFDGTSSVLLANDDFGRFIYLPNGPNLGSFQVLINISYVQRVFGLPAPQEYTAMVMNLQRGGGARIEAIVLNTGVPEPGTLTLGMLIASGMVVAVARRRSIPTTRT</sequence>
<dbReference type="EMBL" id="CP002353">
    <property type="protein sequence ID" value="ADV61184.1"/>
    <property type="molecule type" value="Genomic_DNA"/>
</dbReference>
<dbReference type="RefSeq" id="WP_013563473.1">
    <property type="nucleotide sequence ID" value="NC_014962.1"/>
</dbReference>
<evidence type="ECO:0000313" key="2">
    <source>
        <dbReference type="Proteomes" id="UP000008631"/>
    </source>
</evidence>
<reference key="1">
    <citation type="submission" date="2010-11" db="EMBL/GenBank/DDBJ databases">
        <title>The complete sequence of chromosome of Isophaera pallida ATCC 43644.</title>
        <authorList>
            <consortium name="US DOE Joint Genome Institute (JGI-PGF)"/>
            <person name="Lucas S."/>
            <person name="Copeland A."/>
            <person name="Lapidus A."/>
            <person name="Bruce D."/>
            <person name="Goodwin L."/>
            <person name="Pitluck S."/>
            <person name="Kyrpides N."/>
            <person name="Mavromatis K."/>
            <person name="Pagani I."/>
            <person name="Ivanova N."/>
            <person name="Saunders E."/>
            <person name="Brettin T."/>
            <person name="Detter J.C."/>
            <person name="Han C."/>
            <person name="Tapia R."/>
            <person name="Land M."/>
            <person name="Hauser L."/>
            <person name="Markowitz V."/>
            <person name="Cheng J.-F."/>
            <person name="Hugenholtz P."/>
            <person name="Woyke T."/>
            <person name="Wu D."/>
            <person name="Eisen J.A."/>
        </authorList>
    </citation>
    <scope>NUCLEOTIDE SEQUENCE</scope>
    <source>
        <strain>ATCC 43644</strain>
    </source>
</reference>
<name>E8R066_ISOPI</name>
<accession>E8R066</accession>
<evidence type="ECO:0000313" key="1">
    <source>
        <dbReference type="EMBL" id="ADV61184.1"/>
    </source>
</evidence>
<evidence type="ECO:0008006" key="3">
    <source>
        <dbReference type="Google" id="ProtNLM"/>
    </source>
</evidence>
<dbReference type="HOGENOM" id="CLU_1007528_0_0_0"/>
<dbReference type="InParanoid" id="E8R066"/>
<protein>
    <recommendedName>
        <fullName evidence="3">PEP-CTERM protein-sorting domain-containing protein</fullName>
    </recommendedName>
</protein>